<name>A0A7V2SIK8_9BACT</name>
<comment type="caution">
    <text evidence="1">The sequence shown here is derived from an EMBL/GenBank/DDBJ whole genome shotgun (WGS) entry which is preliminary data.</text>
</comment>
<evidence type="ECO:0000313" key="1">
    <source>
        <dbReference type="EMBL" id="HFC03682.1"/>
    </source>
</evidence>
<dbReference type="PANTHER" id="PTHR38471:SF2">
    <property type="entry name" value="FOUR HELIX BUNDLE PROTEIN"/>
    <property type="match status" value="1"/>
</dbReference>
<protein>
    <submittedName>
        <fullName evidence="1">Four helix bundle protein</fullName>
    </submittedName>
</protein>
<gene>
    <name evidence="1" type="ORF">ENJ74_02305</name>
</gene>
<organism evidence="1">
    <name type="scientific">Nitratifractor salsuginis</name>
    <dbReference type="NCBI Taxonomy" id="269261"/>
    <lineage>
        <taxon>Bacteria</taxon>
        <taxon>Pseudomonadati</taxon>
        <taxon>Campylobacterota</taxon>
        <taxon>Epsilonproteobacteria</taxon>
        <taxon>Campylobacterales</taxon>
        <taxon>Sulfurovaceae</taxon>
        <taxon>Nitratifractor</taxon>
    </lineage>
</organism>
<dbReference type="NCBIfam" id="TIGR02436">
    <property type="entry name" value="four helix bundle protein"/>
    <property type="match status" value="1"/>
</dbReference>
<sequence length="113" mass="12975">MKCETLEVWKLACVLSSKVYIGMKECRDYGFKDQITRSGLSIASNIAEGVERESDKESRRFLDIAQASSAELKTQIYIGMKIGYVAQETGLKWIKECDRIHMMIRSLKRSFRA</sequence>
<dbReference type="Proteomes" id="UP000885722">
    <property type="component" value="Unassembled WGS sequence"/>
</dbReference>
<dbReference type="SUPFAM" id="SSF158446">
    <property type="entry name" value="IVS-encoded protein-like"/>
    <property type="match status" value="1"/>
</dbReference>
<reference evidence="1" key="1">
    <citation type="journal article" date="2020" name="mSystems">
        <title>Genome- and Community-Level Interaction Insights into Carbon Utilization and Element Cycling Functions of Hydrothermarchaeota in Hydrothermal Sediment.</title>
        <authorList>
            <person name="Zhou Z."/>
            <person name="Liu Y."/>
            <person name="Xu W."/>
            <person name="Pan J."/>
            <person name="Luo Z.H."/>
            <person name="Li M."/>
        </authorList>
    </citation>
    <scope>NUCLEOTIDE SEQUENCE [LARGE SCALE GENOMIC DNA]</scope>
    <source>
        <strain evidence="1">HyVt-513</strain>
    </source>
</reference>
<dbReference type="CDD" id="cd16377">
    <property type="entry name" value="23S_rRNA_IVP_like"/>
    <property type="match status" value="1"/>
</dbReference>
<dbReference type="Pfam" id="PF05635">
    <property type="entry name" value="23S_rRNA_IVP"/>
    <property type="match status" value="1"/>
</dbReference>
<accession>A0A7V2SIK8</accession>
<dbReference type="AlphaFoldDB" id="A0A7V2SIK8"/>
<dbReference type="EMBL" id="DRNO01000153">
    <property type="protein sequence ID" value="HFC03682.1"/>
    <property type="molecule type" value="Genomic_DNA"/>
</dbReference>
<proteinExistence type="predicted"/>
<dbReference type="NCBIfam" id="NF008912">
    <property type="entry name" value="PRK12275.1-6"/>
    <property type="match status" value="1"/>
</dbReference>
<dbReference type="Gene3D" id="1.20.1440.60">
    <property type="entry name" value="23S rRNA-intervening sequence"/>
    <property type="match status" value="1"/>
</dbReference>
<dbReference type="InterPro" id="IPR012657">
    <property type="entry name" value="23S_rRNA-intervening_sequence"/>
</dbReference>
<dbReference type="InterPro" id="IPR036583">
    <property type="entry name" value="23S_rRNA_IVS_sf"/>
</dbReference>
<dbReference type="PANTHER" id="PTHR38471">
    <property type="entry name" value="FOUR HELIX BUNDLE PROTEIN"/>
    <property type="match status" value="1"/>
</dbReference>